<protein>
    <submittedName>
        <fullName evidence="1">Uncharacterized protein</fullName>
    </submittedName>
</protein>
<comment type="caution">
    <text evidence="1">The sequence shown here is derived from an EMBL/GenBank/DDBJ whole genome shotgun (WGS) entry which is preliminary data.</text>
</comment>
<name>A0ACB6SAK6_9PLEO</name>
<evidence type="ECO:0000313" key="2">
    <source>
        <dbReference type="Proteomes" id="UP000799754"/>
    </source>
</evidence>
<reference evidence="1" key="1">
    <citation type="journal article" date="2020" name="Stud. Mycol.">
        <title>101 Dothideomycetes genomes: a test case for predicting lifestyles and emergence of pathogens.</title>
        <authorList>
            <person name="Haridas S."/>
            <person name="Albert R."/>
            <person name="Binder M."/>
            <person name="Bloem J."/>
            <person name="Labutti K."/>
            <person name="Salamov A."/>
            <person name="Andreopoulos B."/>
            <person name="Baker S."/>
            <person name="Barry K."/>
            <person name="Bills G."/>
            <person name="Bluhm B."/>
            <person name="Cannon C."/>
            <person name="Castanera R."/>
            <person name="Culley D."/>
            <person name="Daum C."/>
            <person name="Ezra D."/>
            <person name="Gonzalez J."/>
            <person name="Henrissat B."/>
            <person name="Kuo A."/>
            <person name="Liang C."/>
            <person name="Lipzen A."/>
            <person name="Lutzoni F."/>
            <person name="Magnuson J."/>
            <person name="Mondo S."/>
            <person name="Nolan M."/>
            <person name="Ohm R."/>
            <person name="Pangilinan J."/>
            <person name="Park H.-J."/>
            <person name="Ramirez L."/>
            <person name="Alfaro M."/>
            <person name="Sun H."/>
            <person name="Tritt A."/>
            <person name="Yoshinaga Y."/>
            <person name="Zwiers L.-H."/>
            <person name="Turgeon B."/>
            <person name="Goodwin S."/>
            <person name="Spatafora J."/>
            <person name="Crous P."/>
            <person name="Grigoriev I."/>
        </authorList>
    </citation>
    <scope>NUCLEOTIDE SEQUENCE</scope>
    <source>
        <strain evidence="1">CBS 525.71</strain>
    </source>
</reference>
<dbReference type="Proteomes" id="UP000799754">
    <property type="component" value="Unassembled WGS sequence"/>
</dbReference>
<keyword evidence="2" id="KW-1185">Reference proteome</keyword>
<dbReference type="EMBL" id="MU006707">
    <property type="protein sequence ID" value="KAF2630383.1"/>
    <property type="molecule type" value="Genomic_DNA"/>
</dbReference>
<proteinExistence type="predicted"/>
<evidence type="ECO:0000313" key="1">
    <source>
        <dbReference type="EMBL" id="KAF2630383.1"/>
    </source>
</evidence>
<organism evidence="1 2">
    <name type="scientific">Macroventuria anomochaeta</name>
    <dbReference type="NCBI Taxonomy" id="301207"/>
    <lineage>
        <taxon>Eukaryota</taxon>
        <taxon>Fungi</taxon>
        <taxon>Dikarya</taxon>
        <taxon>Ascomycota</taxon>
        <taxon>Pezizomycotina</taxon>
        <taxon>Dothideomycetes</taxon>
        <taxon>Pleosporomycetidae</taxon>
        <taxon>Pleosporales</taxon>
        <taxon>Pleosporineae</taxon>
        <taxon>Didymellaceae</taxon>
        <taxon>Macroventuria</taxon>
    </lineage>
</organism>
<accession>A0ACB6SAK6</accession>
<sequence>MPLAGGSEPWSSAVDLLSFLGYANMSAMQQCHSMRWLDGLLIVVQTQRAGCACQDSLLHQYNNSQGSGLVAAPSMQQRITQRLPQLSGSLEGELQPPEVWIAEGITCYYQVPLSHLEKGLRYVDFPSTSTFASLSYLVHHAFSRIVHVRAKVSMATEAYP</sequence>
<gene>
    <name evidence="1" type="ORF">BU25DRAFT_419381</name>
</gene>